<dbReference type="GO" id="GO:0003676">
    <property type="term" value="F:nucleic acid binding"/>
    <property type="evidence" value="ECO:0007669"/>
    <property type="project" value="InterPro"/>
</dbReference>
<feature type="domain" description="Integrase catalytic" evidence="1">
    <location>
        <begin position="1"/>
        <end position="108"/>
    </location>
</feature>
<gene>
    <name evidence="2" type="ORF">BPAG_LOCUS4010</name>
</gene>
<dbReference type="InterPro" id="IPR001584">
    <property type="entry name" value="Integrase_cat-core"/>
</dbReference>
<dbReference type="AlphaFoldDB" id="A0A0N4T759"/>
<organism evidence="4">
    <name type="scientific">Brugia pahangi</name>
    <name type="common">Filarial nematode worm</name>
    <dbReference type="NCBI Taxonomy" id="6280"/>
    <lineage>
        <taxon>Eukaryota</taxon>
        <taxon>Metazoa</taxon>
        <taxon>Ecdysozoa</taxon>
        <taxon>Nematoda</taxon>
        <taxon>Chromadorea</taxon>
        <taxon>Rhabditida</taxon>
        <taxon>Spirurina</taxon>
        <taxon>Spiruromorpha</taxon>
        <taxon>Filarioidea</taxon>
        <taxon>Onchocercidae</taxon>
        <taxon>Brugia</taxon>
    </lineage>
</organism>
<dbReference type="STRING" id="6280.A0A0N4T759"/>
<protein>
    <submittedName>
        <fullName evidence="4">Integrase catalytic domain-containing protein</fullName>
    </submittedName>
</protein>
<evidence type="ECO:0000259" key="1">
    <source>
        <dbReference type="PROSITE" id="PS50994"/>
    </source>
</evidence>
<evidence type="ECO:0000313" key="2">
    <source>
        <dbReference type="EMBL" id="VDN85196.1"/>
    </source>
</evidence>
<dbReference type="EMBL" id="UZAD01001598">
    <property type="protein sequence ID" value="VDN85196.1"/>
    <property type="molecule type" value="Genomic_DNA"/>
</dbReference>
<reference evidence="2 3" key="2">
    <citation type="submission" date="2018-11" db="EMBL/GenBank/DDBJ databases">
        <authorList>
            <consortium name="Pathogen Informatics"/>
        </authorList>
    </citation>
    <scope>NUCLEOTIDE SEQUENCE [LARGE SCALE GENOMIC DNA]</scope>
</reference>
<dbReference type="PROSITE" id="PS50994">
    <property type="entry name" value="INTEGRASE"/>
    <property type="match status" value="1"/>
</dbReference>
<keyword evidence="3" id="KW-1185">Reference proteome</keyword>
<proteinExistence type="predicted"/>
<reference evidence="4" key="1">
    <citation type="submission" date="2017-02" db="UniProtKB">
        <authorList>
            <consortium name="WormBaseParasite"/>
        </authorList>
    </citation>
    <scope>IDENTIFICATION</scope>
</reference>
<sequence length="131" mass="14955">MMHVHGALLNELDKLRQEPKVQAFLRPLNIEWKHTVPYAPWATGLYERLISIFKIIFRVAVGKHLLDSSEMTKVATEIEAIMNSPSLTVIDDENMQPLRPIDFLSSQGYAVSSLPIQREEPSKIRIIEVTC</sequence>
<dbReference type="Proteomes" id="UP000278627">
    <property type="component" value="Unassembled WGS sequence"/>
</dbReference>
<accession>A0A0N4T759</accession>
<name>A0A0N4T759_BRUPA</name>
<dbReference type="GO" id="GO:0015074">
    <property type="term" value="P:DNA integration"/>
    <property type="evidence" value="ECO:0007669"/>
    <property type="project" value="InterPro"/>
</dbReference>
<dbReference type="InterPro" id="IPR036397">
    <property type="entry name" value="RNaseH_sf"/>
</dbReference>
<dbReference type="WBParaSite" id="BPAG_0000404601-mRNA-1">
    <property type="protein sequence ID" value="BPAG_0000404601-mRNA-1"/>
    <property type="gene ID" value="BPAG_0000404601"/>
</dbReference>
<evidence type="ECO:0000313" key="4">
    <source>
        <dbReference type="WBParaSite" id="BPAG_0000404601-mRNA-1"/>
    </source>
</evidence>
<dbReference type="Gene3D" id="3.30.420.10">
    <property type="entry name" value="Ribonuclease H-like superfamily/Ribonuclease H"/>
    <property type="match status" value="1"/>
</dbReference>
<evidence type="ECO:0000313" key="3">
    <source>
        <dbReference type="Proteomes" id="UP000278627"/>
    </source>
</evidence>